<accession>A0A7L4UP08</accession>
<dbReference type="Proteomes" id="UP000251835">
    <property type="component" value="Unassembled WGS sequence"/>
</dbReference>
<gene>
    <name evidence="2" type="ORF">C7377_1070</name>
</gene>
<dbReference type="PANTHER" id="PTHR43245">
    <property type="entry name" value="BIFUNCTIONAL POLYMYXIN RESISTANCE PROTEIN ARNA"/>
    <property type="match status" value="1"/>
</dbReference>
<dbReference type="Pfam" id="PF01370">
    <property type="entry name" value="Epimerase"/>
    <property type="match status" value="1"/>
</dbReference>
<dbReference type="OrthoDB" id="329806at2"/>
<comment type="caution">
    <text evidence="2">The sequence shown here is derived from an EMBL/GenBank/DDBJ whole genome shotgun (WGS) entry which is preliminary data.</text>
</comment>
<reference evidence="2 3" key="1">
    <citation type="submission" date="2018-05" db="EMBL/GenBank/DDBJ databases">
        <title>Genomic Encyclopedia of Type Strains, Phase IV (KMG-IV): sequencing the most valuable type-strain genomes for metagenomic binning, comparative biology and taxonomic classification.</title>
        <authorList>
            <person name="Goeker M."/>
        </authorList>
    </citation>
    <scope>NUCLEOTIDE SEQUENCE [LARGE SCALE GENOMIC DNA]</scope>
    <source>
        <strain evidence="2 3">DSM 28579</strain>
    </source>
</reference>
<name>A0A7L4UP08_BALHA</name>
<dbReference type="InterPro" id="IPR050177">
    <property type="entry name" value="Lipid_A_modif_metabolic_enz"/>
</dbReference>
<dbReference type="Gene3D" id="3.40.50.720">
    <property type="entry name" value="NAD(P)-binding Rossmann-like Domain"/>
    <property type="match status" value="1"/>
</dbReference>
<sequence length="313" mass="35386">MKILITGIQGFVGSNFTRDWREQHTLYGLDINQKSKDGVSQIFSWDDLKDIPKVDSIVHLAGKAHDTKNKSLAQDYFDINTELTKKIFDYFLQSDSKKFIFFSSVKAVADSVNGEVLTEEVIPNPVGPYGESKVKAEEYILEKLSIDEKSGKQVYIMRPCMIYGEGNKGNLNLLYKVVNKGVPWPLGAYENKRSFCSIENISYVVGEFVKREGLKSGIYNVCDDETLSTNELIELIAQSLDKSAHILRLPKFSINALATIGSILHLPLTKDRLHKLTENYIVSNKKVKRELGIVEMPIRAQEGFAKTFESFNK</sequence>
<proteinExistence type="predicted"/>
<dbReference type="InterPro" id="IPR036291">
    <property type="entry name" value="NAD(P)-bd_dom_sf"/>
</dbReference>
<organism evidence="2 3">
    <name type="scientific">Balneicella halophila</name>
    <dbReference type="NCBI Taxonomy" id="1537566"/>
    <lineage>
        <taxon>Bacteria</taxon>
        <taxon>Pseudomonadati</taxon>
        <taxon>Bacteroidota</taxon>
        <taxon>Bacteroidia</taxon>
        <taxon>Bacteroidales</taxon>
        <taxon>Balneicellaceae</taxon>
        <taxon>Balneicella</taxon>
    </lineage>
</organism>
<dbReference type="RefSeq" id="WP_116496310.1">
    <property type="nucleotide sequence ID" value="NZ_QENZ01000004.1"/>
</dbReference>
<dbReference type="InterPro" id="IPR001509">
    <property type="entry name" value="Epimerase_deHydtase"/>
</dbReference>
<dbReference type="AlphaFoldDB" id="A0A7L4UP08"/>
<feature type="domain" description="NAD-dependent epimerase/dehydratase" evidence="1">
    <location>
        <begin position="3"/>
        <end position="221"/>
    </location>
</feature>
<keyword evidence="3" id="KW-1185">Reference proteome</keyword>
<dbReference type="EMBL" id="QENZ01000004">
    <property type="protein sequence ID" value="PVX50754.1"/>
    <property type="molecule type" value="Genomic_DNA"/>
</dbReference>
<evidence type="ECO:0000259" key="1">
    <source>
        <dbReference type="Pfam" id="PF01370"/>
    </source>
</evidence>
<dbReference type="SUPFAM" id="SSF51735">
    <property type="entry name" value="NAD(P)-binding Rossmann-fold domains"/>
    <property type="match status" value="1"/>
</dbReference>
<evidence type="ECO:0000313" key="2">
    <source>
        <dbReference type="EMBL" id="PVX50754.1"/>
    </source>
</evidence>
<evidence type="ECO:0000313" key="3">
    <source>
        <dbReference type="Proteomes" id="UP000251835"/>
    </source>
</evidence>
<protein>
    <submittedName>
        <fullName evidence="2">Nucleoside-diphosphate-sugar epimerase</fullName>
    </submittedName>
</protein>